<accession>A0A142B8L3</accession>
<dbReference type="AlphaFoldDB" id="A0A142B8L3"/>
<reference evidence="1 2" key="1">
    <citation type="journal article" date="2016" name="Front. Microbiol.">
        <title>Genomic Insight into the Host-Endosymbiont Relationship of Endozoicomonas montiporae CL-33(T) with its Coral Host.</title>
        <authorList>
            <person name="Ding J.-Y."/>
            <person name="Shiu J.-H."/>
            <person name="Chen W.-M."/>
            <person name="Chiang Y.-R."/>
            <person name="Tang S.-L."/>
        </authorList>
    </citation>
    <scope>NUCLEOTIDE SEQUENCE [LARGE SCALE GENOMIC DNA]</scope>
    <source>
        <strain evidence="1 2">CL-33</strain>
    </source>
</reference>
<protein>
    <submittedName>
        <fullName evidence="1">Uncharacterized protein</fullName>
    </submittedName>
</protein>
<name>A0A142B8L3_9GAMM</name>
<organism evidence="1 2">
    <name type="scientific">Endozoicomonas montiporae CL-33</name>
    <dbReference type="NCBI Taxonomy" id="570277"/>
    <lineage>
        <taxon>Bacteria</taxon>
        <taxon>Pseudomonadati</taxon>
        <taxon>Pseudomonadota</taxon>
        <taxon>Gammaproteobacteria</taxon>
        <taxon>Oceanospirillales</taxon>
        <taxon>Endozoicomonadaceae</taxon>
        <taxon>Endozoicomonas</taxon>
    </lineage>
</organism>
<dbReference type="STRING" id="570277.EZMO1_0871"/>
<proteinExistence type="predicted"/>
<evidence type="ECO:0000313" key="2">
    <source>
        <dbReference type="Proteomes" id="UP000071065"/>
    </source>
</evidence>
<evidence type="ECO:0000313" key="1">
    <source>
        <dbReference type="EMBL" id="AMO55089.1"/>
    </source>
</evidence>
<dbReference type="KEGG" id="emp:EZMO1_0871"/>
<dbReference type="Proteomes" id="UP000071065">
    <property type="component" value="Chromosome"/>
</dbReference>
<dbReference type="PATRIC" id="fig|570277.3.peg.948"/>
<gene>
    <name evidence="1" type="ORF">EZMO1_0871</name>
</gene>
<sequence length="60" mass="7191">MHVTCVVIILIKVNRGDDLWERVEEDARKLYYEMFLHSLRHLKLSSQELHLYVSHDGLQI</sequence>
<dbReference type="EMBL" id="CP013251">
    <property type="protein sequence ID" value="AMO55089.1"/>
    <property type="molecule type" value="Genomic_DNA"/>
</dbReference>